<feature type="region of interest" description="Disordered" evidence="3">
    <location>
        <begin position="1379"/>
        <end position="1430"/>
    </location>
</feature>
<dbReference type="FunFam" id="3.40.50.11210:FF:000001">
    <property type="entry name" value="Ral GTPase-activating protein subunit alpha-1 isoform 1"/>
    <property type="match status" value="1"/>
</dbReference>
<dbReference type="GO" id="GO:0005634">
    <property type="term" value="C:nucleus"/>
    <property type="evidence" value="ECO:0007669"/>
    <property type="project" value="InterPro"/>
</dbReference>
<dbReference type="GO" id="GO:0005096">
    <property type="term" value="F:GTPase activator activity"/>
    <property type="evidence" value="ECO:0007669"/>
    <property type="project" value="UniProtKB-KW"/>
</dbReference>
<gene>
    <name evidence="5" type="ORF">CAPTEDRAFT_167900</name>
</gene>
<feature type="compositionally biased region" description="Polar residues" evidence="3">
    <location>
        <begin position="1381"/>
        <end position="1394"/>
    </location>
</feature>
<evidence type="ECO:0000313" key="6">
    <source>
        <dbReference type="EnsemblMetazoa" id="CapteP167900"/>
    </source>
</evidence>
<reference evidence="6" key="3">
    <citation type="submission" date="2015-06" db="UniProtKB">
        <authorList>
            <consortium name="EnsemblMetazoa"/>
        </authorList>
    </citation>
    <scope>IDENTIFICATION</scope>
</reference>
<feature type="compositionally biased region" description="Polar residues" evidence="3">
    <location>
        <begin position="342"/>
        <end position="364"/>
    </location>
</feature>
<keyword evidence="7" id="KW-1185">Reference proteome</keyword>
<feature type="region of interest" description="Disordered" evidence="3">
    <location>
        <begin position="879"/>
        <end position="935"/>
    </location>
</feature>
<feature type="region of interest" description="Disordered" evidence="3">
    <location>
        <begin position="623"/>
        <end position="650"/>
    </location>
</feature>
<dbReference type="PANTHER" id="PTHR10063:SF11">
    <property type="entry name" value="RHO GTPASE-ACTIVATING PROTEIN CG5521-RELATED"/>
    <property type="match status" value="1"/>
</dbReference>
<feature type="region of interest" description="Disordered" evidence="3">
    <location>
        <begin position="686"/>
        <end position="773"/>
    </location>
</feature>
<dbReference type="InterPro" id="IPR027107">
    <property type="entry name" value="Tuberin/Ral-act_asu"/>
</dbReference>
<dbReference type="Pfam" id="PF02145">
    <property type="entry name" value="Rap_GAP"/>
    <property type="match status" value="1"/>
</dbReference>
<evidence type="ECO:0000313" key="7">
    <source>
        <dbReference type="Proteomes" id="UP000014760"/>
    </source>
</evidence>
<evidence type="ECO:0000256" key="2">
    <source>
        <dbReference type="ARBA" id="ARBA00022553"/>
    </source>
</evidence>
<dbReference type="PANTHER" id="PTHR10063">
    <property type="entry name" value="TUBERIN"/>
    <property type="match status" value="1"/>
</dbReference>
<organism evidence="5">
    <name type="scientific">Capitella teleta</name>
    <name type="common">Polychaete worm</name>
    <dbReference type="NCBI Taxonomy" id="283909"/>
    <lineage>
        <taxon>Eukaryota</taxon>
        <taxon>Metazoa</taxon>
        <taxon>Spiralia</taxon>
        <taxon>Lophotrochozoa</taxon>
        <taxon>Annelida</taxon>
        <taxon>Polychaeta</taxon>
        <taxon>Sedentaria</taxon>
        <taxon>Scolecida</taxon>
        <taxon>Capitellidae</taxon>
        <taxon>Capitella</taxon>
    </lineage>
</organism>
<feature type="domain" description="Rap-GAP" evidence="4">
    <location>
        <begin position="1736"/>
        <end position="1945"/>
    </location>
</feature>
<dbReference type="Gene3D" id="3.40.50.11210">
    <property type="entry name" value="Rap/Ran-GAP"/>
    <property type="match status" value="1"/>
</dbReference>
<feature type="compositionally biased region" description="Polar residues" evidence="3">
    <location>
        <begin position="693"/>
        <end position="713"/>
    </location>
</feature>
<dbReference type="SUPFAM" id="SSF111347">
    <property type="entry name" value="Rap/Ran-GAP"/>
    <property type="match status" value="1"/>
</dbReference>
<dbReference type="OMA" id="ELMRNGW"/>
<evidence type="ECO:0000256" key="1">
    <source>
        <dbReference type="ARBA" id="ARBA00022468"/>
    </source>
</evidence>
<reference evidence="5 7" key="2">
    <citation type="journal article" date="2013" name="Nature">
        <title>Insights into bilaterian evolution from three spiralian genomes.</title>
        <authorList>
            <person name="Simakov O."/>
            <person name="Marletaz F."/>
            <person name="Cho S.J."/>
            <person name="Edsinger-Gonzales E."/>
            <person name="Havlak P."/>
            <person name="Hellsten U."/>
            <person name="Kuo D.H."/>
            <person name="Larsson T."/>
            <person name="Lv J."/>
            <person name="Arendt D."/>
            <person name="Savage R."/>
            <person name="Osoegawa K."/>
            <person name="de Jong P."/>
            <person name="Grimwood J."/>
            <person name="Chapman J.A."/>
            <person name="Shapiro H."/>
            <person name="Aerts A."/>
            <person name="Otillar R.P."/>
            <person name="Terry A.Y."/>
            <person name="Boore J.L."/>
            <person name="Grigoriev I.V."/>
            <person name="Lindberg D.R."/>
            <person name="Seaver E.C."/>
            <person name="Weisblat D.A."/>
            <person name="Putnam N.H."/>
            <person name="Rokhsar D.S."/>
        </authorList>
    </citation>
    <scope>NUCLEOTIDE SEQUENCE</scope>
    <source>
        <strain evidence="5 7">I ESC-2004</strain>
    </source>
</reference>
<dbReference type="Pfam" id="PF20412">
    <property type="entry name" value="RALGAPB_N"/>
    <property type="match status" value="1"/>
</dbReference>
<dbReference type="OrthoDB" id="19311at2759"/>
<dbReference type="InterPro" id="IPR016024">
    <property type="entry name" value="ARM-type_fold"/>
</dbReference>
<dbReference type="SUPFAM" id="SSF48371">
    <property type="entry name" value="ARM repeat"/>
    <property type="match status" value="1"/>
</dbReference>
<feature type="compositionally biased region" description="Basic and acidic residues" evidence="3">
    <location>
        <begin position="908"/>
        <end position="935"/>
    </location>
</feature>
<feature type="region of interest" description="Disordered" evidence="3">
    <location>
        <begin position="1573"/>
        <end position="1600"/>
    </location>
</feature>
<name>R7U439_CAPTE</name>
<evidence type="ECO:0000259" key="4">
    <source>
        <dbReference type="PROSITE" id="PS50085"/>
    </source>
</evidence>
<dbReference type="EnsemblMetazoa" id="CapteT167900">
    <property type="protein sequence ID" value="CapteP167900"/>
    <property type="gene ID" value="CapteG167900"/>
</dbReference>
<dbReference type="FunCoup" id="R7U439">
    <property type="interactions" value="940"/>
</dbReference>
<proteinExistence type="predicted"/>
<dbReference type="InterPro" id="IPR035974">
    <property type="entry name" value="Rap/Ran-GAP_sf"/>
</dbReference>
<reference evidence="7" key="1">
    <citation type="submission" date="2012-12" db="EMBL/GenBank/DDBJ databases">
        <authorList>
            <person name="Hellsten U."/>
            <person name="Grimwood J."/>
            <person name="Chapman J.A."/>
            <person name="Shapiro H."/>
            <person name="Aerts A."/>
            <person name="Otillar R.P."/>
            <person name="Terry A.Y."/>
            <person name="Boore J.L."/>
            <person name="Simakov O."/>
            <person name="Marletaz F."/>
            <person name="Cho S.-J."/>
            <person name="Edsinger-Gonzales E."/>
            <person name="Havlak P."/>
            <person name="Kuo D.-H."/>
            <person name="Larsson T."/>
            <person name="Lv J."/>
            <person name="Arendt D."/>
            <person name="Savage R."/>
            <person name="Osoegawa K."/>
            <person name="de Jong P."/>
            <person name="Lindberg D.R."/>
            <person name="Seaver E.C."/>
            <person name="Weisblat D.A."/>
            <person name="Putnam N.H."/>
            <person name="Grigoriev I.V."/>
            <person name="Rokhsar D.S."/>
        </authorList>
    </citation>
    <scope>NUCLEOTIDE SEQUENCE</scope>
    <source>
        <strain evidence="7">I ESC-2004</strain>
    </source>
</reference>
<feature type="region of interest" description="Disordered" evidence="3">
    <location>
        <begin position="326"/>
        <end position="365"/>
    </location>
</feature>
<dbReference type="InterPro" id="IPR046859">
    <property type="entry name" value="RGPA/RALGAPB_N"/>
</dbReference>
<dbReference type="InterPro" id="IPR000331">
    <property type="entry name" value="Rap/Ran_GAP_dom"/>
</dbReference>
<dbReference type="HOGENOM" id="CLU_001676_0_0_1"/>
<accession>R7U439</accession>
<dbReference type="GO" id="GO:0051056">
    <property type="term" value="P:regulation of small GTPase mediated signal transduction"/>
    <property type="evidence" value="ECO:0007669"/>
    <property type="project" value="InterPro"/>
</dbReference>
<keyword evidence="2" id="KW-0597">Phosphoprotein</keyword>
<sequence length="1965" mass="219691">MFGRKGHGDVKKSAVKVLDPKKDTVTRLKHLKVVLDTYDIADSKAFFEQNYSYIYYIFYDVFTNVESDLKQRANKTHREELDFVLFIFEKILTLLPELIHKRWQYHSIGRVMKKMLHPGNSLKVRREGMRLFIVWYQILMDNAMKECHDTYRCLVPKLGNTDTSQTDIFTVKNAVNSKRKVCAVEITPLLLPQSGDKQPENMTKYMLESLLTFMVSEVNKIEWPNHKMPEFSFNFLFNKFKEFYLGNIFPDLRETNIYSPCLDLPEARNLDQVDGVNSGTSALCQEAVVKWIANFTHTVQRRNSTLQARPDNKLPASLDLQADSTVDADDQTDPAEPPVPGSNASTLSHVSSYTERDSGASSVCSDDHSISEYEIVKRILYSNRANINMVHEVFRQAFLFPFHHGGAGAVRRVIAVYKEWLQDETRPVFMQEPGEESVSNTDSPSKANPSSPEATQAGLQQVLQVFITNSANVFLLESPVDAKPGRESQAQYVDMCKRVLNIYRYMVMNHSLSLGTWEQLLLVLLRITSGVLSTTPPMYKEKSLSGRLAQPIFQTLIVTWIKANLNVQVSQSLWDHFLNVLSSLTAWVELIREWAKTMDTLTRVLARQVYNLDLNDLPLDRLSEQKEKRGRRGVKPPSQGSPRIRKRTFSRGWSRHDAVESLKAQLNQAAGMAQRTPGILIAEMGGRQRSRSGETSPLHQSSNHLSVGTQDNLGPSEKPLVRSNSDSSLFIPDPADKRADTHRTHSEVLPPKSPDIEDGTSGDELASPPDYLVNSRKESTATILSESGFGYLRLEDAPVNHGLTSIAERLSTEGKEEDGVFHDRATEPPGLGSVSTVTGDTVSVASVESGVPYQILDQSQEEGNDDISDKDLTLRASDWSTSSYNGFNNNDLSGETDSLSANSMAREGSAERDTDSLSELKKSVFKDSPTPDRESLQMDDVDAALQTTPDNAQVSQSSKNNLSDSRSVLAGGYLLGWTPDVAVVLWRRMLGALGNVNQIRDPSMHAHVYEYFCDLMEILLKIRDNLAVTRDNQSSFPPPEYLPPQLMLTPWWFEALDLGPDYQAGHLLACRLLCMAVRCRGYNIPSAMQPYLLRFYRTLHYGLVHGNQEQINVLIRHCGSNFFSKPLPGATILVLDFVHAANTIASATSLKTAPRAEALGLLGSLLCLPDHMGPSPCLQPSAQDMDIMMCSDLKDHVVNILLKSGRKEINPTARCIAISSLAIYLYEELSHDIQHCKIKEAVGVLLATLRFSNKNVAMVSSNMLALLGDHVNNLLNKHPDLPRRIIEEIAATILTLLPSTEYSDSEEDKKLLVSLMNCLLEWCMKVPLEMLLEVPAAGQKTLLFKVFRVLNMVVLGSTSSLSARSTSPHQNAELSVDNDAATGSSQSMPSTPQSLPHPDLLKADAMRVIPPRKGSPRRQRTPSPRRNLRDNYTIKLTARTVLSHLVNHLGHFPMGAGPAQLYTAVKETHDQNMNDESDDLSPEIFNQPNVQFFVLNNSAIVSCVEIPALMDMPGGGVTAGLTTGRTITRIIVRDPAGKFCWDNSVLYGPPKCRAGSFPAEPTYNLPEDLDLIGQDKAEPDSNSANEEPCEADPGSVSGVNRISSHLQIPHFSQSKQDADNLNNMLQYIGHTSPECLLKPGEPLNIPAKAPDDLPDTTQTVAMEMLCLQKDDELQYYAAHKRDSSLVARRLPPMEDRDTTSPFQLCRLFLNQLGFTQWEKRSQFDLLIKTDKLLREIKHLDNQKGRDTHKVAVIYVGPGQEDKVSVLNNVKGSTLYENFVAGLGWEVDLEMHTGFLGGLQSANKSNGSSAPYYATSTKEVLFHVATRMPAENDEDRMRKLRHLGNDEIQVVWSEHKRDYRRGIIPTDFGDVLIIIYPLSNGLFRIHIDRKPEVPFFGPLFDGAMVDRHILPGLVRATAINASSALRMLKPYYRSFYEDRAYNLENIVLHHKQPTTFEDFSAQVFAP</sequence>
<dbReference type="Proteomes" id="UP000014760">
    <property type="component" value="Unassembled WGS sequence"/>
</dbReference>
<feature type="compositionally biased region" description="Polar residues" evidence="3">
    <location>
        <begin position="437"/>
        <end position="454"/>
    </location>
</feature>
<dbReference type="PROSITE" id="PS50085">
    <property type="entry name" value="RAPGAP"/>
    <property type="match status" value="1"/>
</dbReference>
<keyword evidence="1" id="KW-0343">GTPase activation</keyword>
<dbReference type="EMBL" id="AMQN01001758">
    <property type="status" value="NOT_ANNOTATED_CDS"/>
    <property type="molecule type" value="Genomic_DNA"/>
</dbReference>
<feature type="non-terminal residue" evidence="5">
    <location>
        <position position="1965"/>
    </location>
</feature>
<evidence type="ECO:0000313" key="5">
    <source>
        <dbReference type="EMBL" id="ELU01115.1"/>
    </source>
</evidence>
<dbReference type="STRING" id="283909.R7U439"/>
<feature type="compositionally biased region" description="Polar residues" evidence="3">
    <location>
        <begin position="879"/>
        <end position="903"/>
    </location>
</feature>
<evidence type="ECO:0000256" key="3">
    <source>
        <dbReference type="SAM" id="MobiDB-lite"/>
    </source>
</evidence>
<protein>
    <recommendedName>
        <fullName evidence="4">Rap-GAP domain-containing protein</fullName>
    </recommendedName>
</protein>
<dbReference type="GO" id="GO:0005737">
    <property type="term" value="C:cytoplasm"/>
    <property type="evidence" value="ECO:0007669"/>
    <property type="project" value="TreeGrafter"/>
</dbReference>
<feature type="compositionally biased region" description="Basic and acidic residues" evidence="3">
    <location>
        <begin position="734"/>
        <end position="746"/>
    </location>
</feature>
<dbReference type="EMBL" id="KB305378">
    <property type="protein sequence ID" value="ELU01115.1"/>
    <property type="molecule type" value="Genomic_DNA"/>
</dbReference>
<feature type="region of interest" description="Disordered" evidence="3">
    <location>
        <begin position="428"/>
        <end position="454"/>
    </location>
</feature>